<reference evidence="1 2" key="1">
    <citation type="submission" date="2019-02" db="EMBL/GenBank/DDBJ databases">
        <title>Deep-cultivation of Planctomycetes and their phenomic and genomic characterization uncovers novel biology.</title>
        <authorList>
            <person name="Wiegand S."/>
            <person name="Jogler M."/>
            <person name="Boedeker C."/>
            <person name="Pinto D."/>
            <person name="Vollmers J."/>
            <person name="Rivas-Marin E."/>
            <person name="Kohn T."/>
            <person name="Peeters S.H."/>
            <person name="Heuer A."/>
            <person name="Rast P."/>
            <person name="Oberbeckmann S."/>
            <person name="Bunk B."/>
            <person name="Jeske O."/>
            <person name="Meyerdierks A."/>
            <person name="Storesund J.E."/>
            <person name="Kallscheuer N."/>
            <person name="Luecker S."/>
            <person name="Lage O.M."/>
            <person name="Pohl T."/>
            <person name="Merkel B.J."/>
            <person name="Hornburger P."/>
            <person name="Mueller R.-W."/>
            <person name="Bruemmer F."/>
            <person name="Labrenz M."/>
            <person name="Spormann A.M."/>
            <person name="Op den Camp H."/>
            <person name="Overmann J."/>
            <person name="Amann R."/>
            <person name="Jetten M.S.M."/>
            <person name="Mascher T."/>
            <person name="Medema M.H."/>
            <person name="Devos D.P."/>
            <person name="Kaster A.-K."/>
            <person name="Ovreas L."/>
            <person name="Rohde M."/>
            <person name="Galperin M.Y."/>
            <person name="Jogler C."/>
        </authorList>
    </citation>
    <scope>NUCLEOTIDE SEQUENCE [LARGE SCALE GENOMIC DNA]</scope>
    <source>
        <strain evidence="1 2">V6</strain>
    </source>
</reference>
<proteinExistence type="predicted"/>
<sequence length="161" mass="18186">MTSFYEYISAEVDRAFKTARCIETYDGTSPGSMVFEYSLSSNAFRLFDRLRVRAFSQGKVHIGLWHDGNCSIDAAESFATTLTQFLGLDSNGQSPKGISKTDGLFGESYCWYFDENHNILEDGEYRSDVILGVLLRLRKSSQMIKIMDFQRFPANGLLDAV</sequence>
<dbReference type="AlphaFoldDB" id="A0A517WGW3"/>
<dbReference type="Proteomes" id="UP000320722">
    <property type="component" value="Chromosome"/>
</dbReference>
<gene>
    <name evidence="1" type="ORF">V6x_42290</name>
</gene>
<dbReference type="EMBL" id="CP036347">
    <property type="protein sequence ID" value="QDU04501.1"/>
    <property type="molecule type" value="Genomic_DNA"/>
</dbReference>
<evidence type="ECO:0000313" key="2">
    <source>
        <dbReference type="Proteomes" id="UP000320722"/>
    </source>
</evidence>
<organism evidence="1 2">
    <name type="scientific">Gimesia chilikensis</name>
    <dbReference type="NCBI Taxonomy" id="2605989"/>
    <lineage>
        <taxon>Bacteria</taxon>
        <taxon>Pseudomonadati</taxon>
        <taxon>Planctomycetota</taxon>
        <taxon>Planctomycetia</taxon>
        <taxon>Planctomycetales</taxon>
        <taxon>Planctomycetaceae</taxon>
        <taxon>Gimesia</taxon>
    </lineage>
</organism>
<dbReference type="RefSeq" id="WP_145042267.1">
    <property type="nucleotide sequence ID" value="NZ_CP036347.1"/>
</dbReference>
<name>A0A517WGW3_9PLAN</name>
<protein>
    <submittedName>
        <fullName evidence="1">Uncharacterized protein</fullName>
    </submittedName>
</protein>
<accession>A0A517WGW3</accession>
<evidence type="ECO:0000313" key="1">
    <source>
        <dbReference type="EMBL" id="QDU04501.1"/>
    </source>
</evidence>